<dbReference type="PROSITE" id="PS50084">
    <property type="entry name" value="KH_TYPE_1"/>
    <property type="match status" value="1"/>
</dbReference>
<dbReference type="SUPFAM" id="SSF54791">
    <property type="entry name" value="Eukaryotic type KH-domain (KH-domain type I)"/>
    <property type="match status" value="1"/>
</dbReference>
<feature type="compositionally biased region" description="Polar residues" evidence="2">
    <location>
        <begin position="449"/>
        <end position="458"/>
    </location>
</feature>
<dbReference type="GeneID" id="19012330"/>
<dbReference type="eggNOG" id="ENOG502S72G">
    <property type="taxonomic scope" value="Eukaryota"/>
</dbReference>
<dbReference type="STRING" id="41875.K8FBN9"/>
<evidence type="ECO:0000313" key="4">
    <source>
        <dbReference type="EMBL" id="CCO19048.1"/>
    </source>
</evidence>
<dbReference type="Proteomes" id="UP000198341">
    <property type="component" value="Chromosome 12"/>
</dbReference>
<dbReference type="KEGG" id="bpg:Bathy12g01070"/>
<proteinExistence type="predicted"/>
<dbReference type="EMBL" id="FO082267">
    <property type="protein sequence ID" value="CCO19048.1"/>
    <property type="molecule type" value="Genomic_DNA"/>
</dbReference>
<evidence type="ECO:0000259" key="3">
    <source>
        <dbReference type="Pfam" id="PF00013"/>
    </source>
</evidence>
<organism evidence="4 5">
    <name type="scientific">Bathycoccus prasinos</name>
    <dbReference type="NCBI Taxonomy" id="41875"/>
    <lineage>
        <taxon>Eukaryota</taxon>
        <taxon>Viridiplantae</taxon>
        <taxon>Chlorophyta</taxon>
        <taxon>Mamiellophyceae</taxon>
        <taxon>Mamiellales</taxon>
        <taxon>Bathycoccaceae</taxon>
        <taxon>Bathycoccus</taxon>
    </lineage>
</organism>
<dbReference type="InterPro" id="IPR036612">
    <property type="entry name" value="KH_dom_type_1_sf"/>
</dbReference>
<evidence type="ECO:0000256" key="1">
    <source>
        <dbReference type="PROSITE-ProRule" id="PRU00117"/>
    </source>
</evidence>
<dbReference type="Gene3D" id="3.30.1370.10">
    <property type="entry name" value="K Homology domain, type 1"/>
    <property type="match status" value="1"/>
</dbReference>
<feature type="compositionally biased region" description="Low complexity" evidence="2">
    <location>
        <begin position="411"/>
        <end position="428"/>
    </location>
</feature>
<feature type="compositionally biased region" description="Polar residues" evidence="2">
    <location>
        <begin position="60"/>
        <end position="70"/>
    </location>
</feature>
<evidence type="ECO:0000256" key="2">
    <source>
        <dbReference type="SAM" id="MobiDB-lite"/>
    </source>
</evidence>
<keyword evidence="5" id="KW-1185">Reference proteome</keyword>
<feature type="domain" description="K Homology" evidence="3">
    <location>
        <begin position="242"/>
        <end position="309"/>
    </location>
</feature>
<dbReference type="RefSeq" id="XP_007509933.1">
    <property type="nucleotide sequence ID" value="XM_007509871.1"/>
</dbReference>
<dbReference type="GO" id="GO:0003723">
    <property type="term" value="F:RNA binding"/>
    <property type="evidence" value="ECO:0007669"/>
    <property type="project" value="UniProtKB-UniRule"/>
</dbReference>
<reference evidence="4 5" key="1">
    <citation type="submission" date="2011-10" db="EMBL/GenBank/DDBJ databases">
        <authorList>
            <person name="Genoscope - CEA"/>
        </authorList>
    </citation>
    <scope>NUCLEOTIDE SEQUENCE [LARGE SCALE GENOMIC DNA]</scope>
    <source>
        <strain evidence="4 5">RCC 1105</strain>
    </source>
</reference>
<feature type="region of interest" description="Disordered" evidence="2">
    <location>
        <begin position="37"/>
        <end position="152"/>
    </location>
</feature>
<gene>
    <name evidence="4" type="ordered locus">Bathy12g01070</name>
</gene>
<dbReference type="Pfam" id="PF00013">
    <property type="entry name" value="KH_1"/>
    <property type="match status" value="1"/>
</dbReference>
<keyword evidence="1" id="KW-0694">RNA-binding</keyword>
<feature type="compositionally biased region" description="Gly residues" evidence="2">
    <location>
        <begin position="117"/>
        <end position="126"/>
    </location>
</feature>
<accession>K8FBN9</accession>
<feature type="compositionally biased region" description="Low complexity" evidence="2">
    <location>
        <begin position="438"/>
        <end position="448"/>
    </location>
</feature>
<feature type="region of interest" description="Disordered" evidence="2">
    <location>
        <begin position="411"/>
        <end position="458"/>
    </location>
</feature>
<name>K8FBN9_9CHLO</name>
<dbReference type="InterPro" id="IPR004088">
    <property type="entry name" value="KH_dom_type_1"/>
</dbReference>
<evidence type="ECO:0000313" key="5">
    <source>
        <dbReference type="Proteomes" id="UP000198341"/>
    </source>
</evidence>
<sequence length="458" mass="49551">MSTTINAKEDASILLPEIEVSDLVDAIPIDIVGELFEEEEEEDDDVSRGRGRVGGGMNAANFNKTSSKIRTPTDGLNIIQPRPPFKTDSFNRGSQQQHHRGGGLAESSGGPSSNGNSLGGGGGGGSFPSIPPVYSMTSPGGRRNSTEHFPSTAGFALKGGSTSSSTDAFALTSDVDAILNGGKPFVPSAAGAISASELAKSTATITPVVQGPSGPRMPGQGVEEQEQVVVSTETDENGGVRVRVTLLAAGFVIGNAGASVREITQHTGASIRSWTQPAEYFFGGFARPTRVFCVEGDPAAIAEATELIYAAVDRYRALCEMKKRGEFVQRSQKIKGVEFSFQPPPRQITQRQRQLEQLLSAQTHLLQHQTNALSGAAAGSSAVALQQAFAQQHLLMQQQIGFLNQQMSQHQQQGYFHHHQQQQYQQQQHYHHHHHHQQQQQQQQQQQHNMFGSNQNYY</sequence>
<protein>
    <recommendedName>
        <fullName evidence="3">K Homology domain-containing protein</fullName>
    </recommendedName>
</protein>
<feature type="compositionally biased region" description="Low complexity" evidence="2">
    <location>
        <begin position="107"/>
        <end position="116"/>
    </location>
</feature>
<dbReference type="OrthoDB" id="550454at2759"/>
<dbReference type="AlphaFoldDB" id="K8FBN9"/>